<reference evidence="3" key="1">
    <citation type="journal article" date="2019" name="Int. J. Syst. Evol. Microbiol.">
        <title>The Global Catalogue of Microorganisms (GCM) 10K type strain sequencing project: providing services to taxonomists for standard genome sequencing and annotation.</title>
        <authorList>
            <consortium name="The Broad Institute Genomics Platform"/>
            <consortium name="The Broad Institute Genome Sequencing Center for Infectious Disease"/>
            <person name="Wu L."/>
            <person name="Ma J."/>
        </authorList>
    </citation>
    <scope>NUCLEOTIDE SEQUENCE [LARGE SCALE GENOMIC DNA]</scope>
    <source>
        <strain evidence="3">JCM 4586</strain>
    </source>
</reference>
<evidence type="ECO:0000256" key="1">
    <source>
        <dbReference type="SAM" id="MobiDB-lite"/>
    </source>
</evidence>
<feature type="compositionally biased region" description="Polar residues" evidence="1">
    <location>
        <begin position="11"/>
        <end position="27"/>
    </location>
</feature>
<evidence type="ECO:0000313" key="3">
    <source>
        <dbReference type="Proteomes" id="UP000659223"/>
    </source>
</evidence>
<keyword evidence="3" id="KW-1185">Reference proteome</keyword>
<feature type="compositionally biased region" description="Low complexity" evidence="1">
    <location>
        <begin position="72"/>
        <end position="85"/>
    </location>
</feature>
<feature type="compositionally biased region" description="Polar residues" evidence="1">
    <location>
        <begin position="43"/>
        <end position="63"/>
    </location>
</feature>
<sequence>MFSAIRAPMATRTSRQWSRSTATSGGFSVSPAEARARAALKTGDSSTDSRIHSPTITSSPDNRNGTRHPHDANAASDNSAVSADNTPVASNCPAGAPVCGQAAQNPRRRASPCSDTSNTAPPHSPPSANP</sequence>
<dbReference type="EMBL" id="BMUT01000003">
    <property type="protein sequence ID" value="GGX76065.1"/>
    <property type="molecule type" value="Genomic_DNA"/>
</dbReference>
<feature type="region of interest" description="Disordered" evidence="1">
    <location>
        <begin position="1"/>
        <end position="130"/>
    </location>
</feature>
<evidence type="ECO:0000313" key="2">
    <source>
        <dbReference type="EMBL" id="GGX76065.1"/>
    </source>
</evidence>
<protein>
    <submittedName>
        <fullName evidence="2">Uncharacterized protein</fullName>
    </submittedName>
</protein>
<accession>A0ABQ2Y900</accession>
<organism evidence="2 3">
    <name type="scientific">Streptomyces hiroshimensis</name>
    <dbReference type="NCBI Taxonomy" id="66424"/>
    <lineage>
        <taxon>Bacteria</taxon>
        <taxon>Bacillati</taxon>
        <taxon>Actinomycetota</taxon>
        <taxon>Actinomycetes</taxon>
        <taxon>Kitasatosporales</taxon>
        <taxon>Streptomycetaceae</taxon>
        <taxon>Streptomyces</taxon>
    </lineage>
</organism>
<name>A0ABQ2Y900_9ACTN</name>
<comment type="caution">
    <text evidence="2">The sequence shown here is derived from an EMBL/GenBank/DDBJ whole genome shotgun (WGS) entry which is preliminary data.</text>
</comment>
<gene>
    <name evidence="2" type="ORF">GCM10010324_22040</name>
</gene>
<proteinExistence type="predicted"/>
<dbReference type="Proteomes" id="UP000659223">
    <property type="component" value="Unassembled WGS sequence"/>
</dbReference>